<dbReference type="AlphaFoldDB" id="A0A1G2FRL6"/>
<accession>A0A1G2FRL6</accession>
<dbReference type="GO" id="GO:0003700">
    <property type="term" value="F:DNA-binding transcription factor activity"/>
    <property type="evidence" value="ECO:0007669"/>
    <property type="project" value="InterPro"/>
</dbReference>
<dbReference type="Pfam" id="PF04545">
    <property type="entry name" value="Sigma70_r4"/>
    <property type="match status" value="1"/>
</dbReference>
<dbReference type="Gene3D" id="1.10.10.10">
    <property type="entry name" value="Winged helix-like DNA-binding domain superfamily/Winged helix DNA-binding domain"/>
    <property type="match status" value="1"/>
</dbReference>
<evidence type="ECO:0000259" key="2">
    <source>
        <dbReference type="PROSITE" id="PS51913"/>
    </source>
</evidence>
<keyword evidence="1" id="KW-0804">Transcription</keyword>
<organism evidence="3 4">
    <name type="scientific">Candidatus Portnoybacteria bacterium RIFCSPLOWO2_02_FULL_39_11</name>
    <dbReference type="NCBI Taxonomy" id="1802001"/>
    <lineage>
        <taxon>Bacteria</taxon>
        <taxon>Candidatus Portnoyibacteriota</taxon>
    </lineage>
</organism>
<comment type="caution">
    <text evidence="3">The sequence shown here is derived from an EMBL/GenBank/DDBJ whole genome shotgun (WGS) entry which is preliminary data.</text>
</comment>
<dbReference type="Gene3D" id="1.10.10.1250">
    <property type="entry name" value="RNA polymerase, subunit delta, N-terminal domain"/>
    <property type="match status" value="1"/>
</dbReference>
<dbReference type="InterPro" id="IPR007759">
    <property type="entry name" value="Asxl_HARE-HTH"/>
</dbReference>
<evidence type="ECO:0000256" key="1">
    <source>
        <dbReference type="ARBA" id="ARBA00023163"/>
    </source>
</evidence>
<dbReference type="Proteomes" id="UP000177126">
    <property type="component" value="Unassembled WGS sequence"/>
</dbReference>
<dbReference type="PROSITE" id="PS51913">
    <property type="entry name" value="HTH_HARE"/>
    <property type="match status" value="1"/>
</dbReference>
<gene>
    <name evidence="3" type="ORF">A3B04_03925</name>
</gene>
<sequence>MTNIINLVNEALGNIPNNRTKEVIARRFGLRDGQRHTLEAIGQDHGITRERVRQIEEGGLGVLKQVKVMDKFQPILKTVDEHLKEHGEFKKEHELYDDLTYVCFPVKEVERMKKEGLAEIDKCRAAFYLIMTLGDQFERVPENDHFYSAWTNNKNAAKNVKKTVDSLIKHLDIKKQVLKKEELLSAAKILFPELSDKAIHSYVKASKHIAQNHLGHFGLIHWPEISPRGVKDKAYIILKNAGRPMHFSLVTEEINKVLPSNRQAYVQTVHNELIKDKRFVLVGRGLYALAEWGYEPGTVSQIIVQIMKKENHPLSKEEIVKKVLAKRLVKENTVLINLQNRKVFEKTTDGAYALKK</sequence>
<name>A0A1G2FRL6_9BACT</name>
<dbReference type="InterPro" id="IPR000943">
    <property type="entry name" value="RNA_pol_sigma70"/>
</dbReference>
<feature type="domain" description="HTH HARE-type" evidence="2">
    <location>
        <begin position="228"/>
        <end position="292"/>
    </location>
</feature>
<evidence type="ECO:0000313" key="4">
    <source>
        <dbReference type="Proteomes" id="UP000177126"/>
    </source>
</evidence>
<dbReference type="PRINTS" id="PR00046">
    <property type="entry name" value="SIGMA70FCT"/>
</dbReference>
<proteinExistence type="predicted"/>
<dbReference type="SUPFAM" id="SSF88659">
    <property type="entry name" value="Sigma3 and sigma4 domains of RNA polymerase sigma factors"/>
    <property type="match status" value="1"/>
</dbReference>
<evidence type="ECO:0000313" key="3">
    <source>
        <dbReference type="EMBL" id="OGZ40151.1"/>
    </source>
</evidence>
<dbReference type="InterPro" id="IPR038087">
    <property type="entry name" value="RNAP_delta_N_dom_sf"/>
</dbReference>
<dbReference type="InterPro" id="IPR036388">
    <property type="entry name" value="WH-like_DNA-bd_sf"/>
</dbReference>
<dbReference type="InterPro" id="IPR050239">
    <property type="entry name" value="Sigma-70_RNA_pol_init_factors"/>
</dbReference>
<dbReference type="GO" id="GO:0006352">
    <property type="term" value="P:DNA-templated transcription initiation"/>
    <property type="evidence" value="ECO:0007669"/>
    <property type="project" value="InterPro"/>
</dbReference>
<dbReference type="PANTHER" id="PTHR30603:SF47">
    <property type="entry name" value="RNA POLYMERASE SIGMA FACTOR SIGD, CHLOROPLASTIC"/>
    <property type="match status" value="1"/>
</dbReference>
<dbReference type="InterPro" id="IPR013324">
    <property type="entry name" value="RNA_pol_sigma_r3/r4-like"/>
</dbReference>
<protein>
    <recommendedName>
        <fullName evidence="2">HTH HARE-type domain-containing protein</fullName>
    </recommendedName>
</protein>
<dbReference type="EMBL" id="MHNF01000039">
    <property type="protein sequence ID" value="OGZ40151.1"/>
    <property type="molecule type" value="Genomic_DNA"/>
</dbReference>
<reference evidence="3 4" key="1">
    <citation type="journal article" date="2016" name="Nat. Commun.">
        <title>Thousands of microbial genomes shed light on interconnected biogeochemical processes in an aquifer system.</title>
        <authorList>
            <person name="Anantharaman K."/>
            <person name="Brown C.T."/>
            <person name="Hug L.A."/>
            <person name="Sharon I."/>
            <person name="Castelle C.J."/>
            <person name="Probst A.J."/>
            <person name="Thomas B.C."/>
            <person name="Singh A."/>
            <person name="Wilkins M.J."/>
            <person name="Karaoz U."/>
            <person name="Brodie E.L."/>
            <person name="Williams K.H."/>
            <person name="Hubbard S.S."/>
            <person name="Banfield J.F."/>
        </authorList>
    </citation>
    <scope>NUCLEOTIDE SEQUENCE [LARGE SCALE GENOMIC DNA]</scope>
</reference>
<dbReference type="InterPro" id="IPR007630">
    <property type="entry name" value="RNA_pol_sigma70_r4"/>
</dbReference>
<dbReference type="PANTHER" id="PTHR30603">
    <property type="entry name" value="RNA POLYMERASE SIGMA FACTOR RPO"/>
    <property type="match status" value="1"/>
</dbReference>